<proteinExistence type="predicted"/>
<sequence length="417" mass="47028">MKKSTRKPLSFLLLLLLFISCQDNPPQGNLSEIEKASALANQYMMKSLHDNGMFTYRVKTNPKSYVKKRYNILRHAGAIYAMCQYYEHAPSPQGLESILSAGNFLKSTSLKSVNNDPSLKAIWSDPSISNTGKVIQAKLGGTGIGLLALLHIEKIKPGFTSKKDLIAMGNFLLYMQKKDGSFYTKYIPSKGGKNDEWVSLFYPGEAALGLLMLYEYDPNPKWFEAAYHSLMYLAKLREGRKTVETDCWALIATSKLYKSQNYSQFKVSEERLNQHAKQICESILALKINSHRSPYHIGGFQENGYVTPTSCRLEGLTAALSFLPQQDPLYSKVVESLQTGYIFLLRAQYKKGTFTGGFPRKVSYNNGLKLKTNMIQIDCVQHSLSALVGFMNLQVDDYFQSYVKNYDNNSEALSLNK</sequence>
<feature type="signal peptide" evidence="1">
    <location>
        <begin position="1"/>
        <end position="23"/>
    </location>
</feature>
<dbReference type="EMBL" id="BAABJX010000054">
    <property type="protein sequence ID" value="GAA4846618.1"/>
    <property type="molecule type" value="Genomic_DNA"/>
</dbReference>
<dbReference type="PROSITE" id="PS51257">
    <property type="entry name" value="PROKAR_LIPOPROTEIN"/>
    <property type="match status" value="1"/>
</dbReference>
<evidence type="ECO:0000313" key="3">
    <source>
        <dbReference type="Proteomes" id="UP001500298"/>
    </source>
</evidence>
<keyword evidence="3" id="KW-1185">Reference proteome</keyword>
<evidence type="ECO:0000313" key="2">
    <source>
        <dbReference type="EMBL" id="GAA4846618.1"/>
    </source>
</evidence>
<gene>
    <name evidence="2" type="ORF">GCM10023331_34210</name>
</gene>
<name>A0ABP9DJ31_9BACT</name>
<keyword evidence="1" id="KW-0732">Signal</keyword>
<feature type="chain" id="PRO_5045903490" evidence="1">
    <location>
        <begin position="24"/>
        <end position="417"/>
    </location>
</feature>
<dbReference type="Proteomes" id="UP001500298">
    <property type="component" value="Unassembled WGS sequence"/>
</dbReference>
<reference evidence="3" key="1">
    <citation type="journal article" date="2019" name="Int. J. Syst. Evol. Microbiol.">
        <title>The Global Catalogue of Microorganisms (GCM) 10K type strain sequencing project: providing services to taxonomists for standard genome sequencing and annotation.</title>
        <authorList>
            <consortium name="The Broad Institute Genomics Platform"/>
            <consortium name="The Broad Institute Genome Sequencing Center for Infectious Disease"/>
            <person name="Wu L."/>
            <person name="Ma J."/>
        </authorList>
    </citation>
    <scope>NUCLEOTIDE SEQUENCE [LARGE SCALE GENOMIC DNA]</scope>
    <source>
        <strain evidence="3">JCM 18326</strain>
    </source>
</reference>
<accession>A0ABP9DJ31</accession>
<organism evidence="2 3">
    <name type="scientific">Algivirga pacifica</name>
    <dbReference type="NCBI Taxonomy" id="1162670"/>
    <lineage>
        <taxon>Bacteria</taxon>
        <taxon>Pseudomonadati</taxon>
        <taxon>Bacteroidota</taxon>
        <taxon>Cytophagia</taxon>
        <taxon>Cytophagales</taxon>
        <taxon>Flammeovirgaceae</taxon>
        <taxon>Algivirga</taxon>
    </lineage>
</organism>
<comment type="caution">
    <text evidence="2">The sequence shown here is derived from an EMBL/GenBank/DDBJ whole genome shotgun (WGS) entry which is preliminary data.</text>
</comment>
<dbReference type="RefSeq" id="WP_345374009.1">
    <property type="nucleotide sequence ID" value="NZ_BAABJX010000054.1"/>
</dbReference>
<evidence type="ECO:0000256" key="1">
    <source>
        <dbReference type="SAM" id="SignalP"/>
    </source>
</evidence>
<protein>
    <submittedName>
        <fullName evidence="2">Uncharacterized protein</fullName>
    </submittedName>
</protein>